<evidence type="ECO:0000313" key="2">
    <source>
        <dbReference type="Proteomes" id="UP000277256"/>
    </source>
</evidence>
<dbReference type="AlphaFoldDB" id="A0A426V124"/>
<accession>A0A426V124</accession>
<organism evidence="1 2">
    <name type="scientific">Glycomyces terrestris</name>
    <dbReference type="NCBI Taxonomy" id="2493553"/>
    <lineage>
        <taxon>Bacteria</taxon>
        <taxon>Bacillati</taxon>
        <taxon>Actinomycetota</taxon>
        <taxon>Actinomycetes</taxon>
        <taxon>Glycomycetales</taxon>
        <taxon>Glycomycetaceae</taxon>
        <taxon>Glycomyces</taxon>
    </lineage>
</organism>
<reference evidence="1 2" key="1">
    <citation type="submission" date="2018-12" db="EMBL/GenBank/DDBJ databases">
        <title>Glycomyces sp. YIM 121974 draft genome.</title>
        <authorList>
            <person name="Li Q."/>
        </authorList>
    </citation>
    <scope>NUCLEOTIDE SEQUENCE [LARGE SCALE GENOMIC DNA]</scope>
    <source>
        <strain evidence="1 2">YIM 121974</strain>
    </source>
</reference>
<sequence length="165" mass="19021">MVLDESEIQRRMTRPNLPTLAERYAGATTPAERDRFYRNEAQRAETLPTRRAGGRPPSTVWVTKPILRTRGWTDAAIREFLPRPERHYSNPHVKGRSPMPIWSARTVGRAEATDEWQHWLAQSLARRGITLHDLAESIRGHAFRQRTLTAANAIDHYSRARFRSG</sequence>
<proteinExistence type="predicted"/>
<dbReference type="RefSeq" id="WP_125247216.1">
    <property type="nucleotide sequence ID" value="NZ_RSEB01000002.1"/>
</dbReference>
<dbReference type="EMBL" id="RSEB01000002">
    <property type="protein sequence ID" value="RRS00537.1"/>
    <property type="molecule type" value="Genomic_DNA"/>
</dbReference>
<gene>
    <name evidence="1" type="ORF">EIW28_08230</name>
</gene>
<name>A0A426V124_9ACTN</name>
<dbReference type="OrthoDB" id="2030441at2"/>
<keyword evidence="2" id="KW-1185">Reference proteome</keyword>
<protein>
    <submittedName>
        <fullName evidence="1">Uncharacterized protein</fullName>
    </submittedName>
</protein>
<evidence type="ECO:0000313" key="1">
    <source>
        <dbReference type="EMBL" id="RRS00537.1"/>
    </source>
</evidence>
<dbReference type="Proteomes" id="UP000277256">
    <property type="component" value="Unassembled WGS sequence"/>
</dbReference>
<comment type="caution">
    <text evidence="1">The sequence shown here is derived from an EMBL/GenBank/DDBJ whole genome shotgun (WGS) entry which is preliminary data.</text>
</comment>